<dbReference type="RefSeq" id="WP_107282868.1">
    <property type="nucleotide sequence ID" value="NZ_PYMC01000004.1"/>
</dbReference>
<evidence type="ECO:0000313" key="1">
    <source>
        <dbReference type="EMBL" id="PSW05717.1"/>
    </source>
</evidence>
<organism evidence="1 2">
    <name type="scientific">Photobacterium lipolyticum</name>
    <dbReference type="NCBI Taxonomy" id="266810"/>
    <lineage>
        <taxon>Bacteria</taxon>
        <taxon>Pseudomonadati</taxon>
        <taxon>Pseudomonadota</taxon>
        <taxon>Gammaproteobacteria</taxon>
        <taxon>Vibrionales</taxon>
        <taxon>Vibrionaceae</taxon>
        <taxon>Photobacterium</taxon>
    </lineage>
</organism>
<keyword evidence="2" id="KW-1185">Reference proteome</keyword>
<protein>
    <submittedName>
        <fullName evidence="1">Uncharacterized protein</fullName>
    </submittedName>
</protein>
<gene>
    <name evidence="1" type="ORF">C9I89_08225</name>
</gene>
<evidence type="ECO:0000313" key="2">
    <source>
        <dbReference type="Proteomes" id="UP000240904"/>
    </source>
</evidence>
<reference evidence="1 2" key="1">
    <citation type="submission" date="2018-03" db="EMBL/GenBank/DDBJ databases">
        <title>Whole genome sequencing of Histamine producing bacteria.</title>
        <authorList>
            <person name="Butler K."/>
        </authorList>
    </citation>
    <scope>NUCLEOTIDE SEQUENCE [LARGE SCALE GENOMIC DNA]</scope>
    <source>
        <strain evidence="1 2">DSM 16190</strain>
    </source>
</reference>
<name>A0A2T3N0L4_9GAMM</name>
<proteinExistence type="predicted"/>
<dbReference type="EMBL" id="PYMC01000004">
    <property type="protein sequence ID" value="PSW05717.1"/>
    <property type="molecule type" value="Genomic_DNA"/>
</dbReference>
<comment type="caution">
    <text evidence="1">The sequence shown here is derived from an EMBL/GenBank/DDBJ whole genome shotgun (WGS) entry which is preliminary data.</text>
</comment>
<accession>A0A2T3N0L4</accession>
<dbReference type="AlphaFoldDB" id="A0A2T3N0L4"/>
<dbReference type="OrthoDB" id="5812735at2"/>
<dbReference type="Proteomes" id="UP000240904">
    <property type="component" value="Unassembled WGS sequence"/>
</dbReference>
<sequence>MDPVQALAQQDLPYEIYHADGNGHIQVETISTGNFESPADLLERIEQASQWPDFFAMAKAKPDQWLLDLMIYFPDTQPYSTQCFVEFLNILSSRDALICFVQGSPRWYWDTKNIALISNVIDMVTTLTDRTSKSDIHGEIELNLLSELLKNLKNKQLQLITTCETI</sequence>